<dbReference type="GO" id="GO:0008233">
    <property type="term" value="F:peptidase activity"/>
    <property type="evidence" value="ECO:0007669"/>
    <property type="project" value="UniProtKB-KW"/>
</dbReference>
<feature type="compositionally biased region" description="Polar residues" evidence="4">
    <location>
        <begin position="814"/>
        <end position="838"/>
    </location>
</feature>
<accession>A0A0G4EZH6</accession>
<dbReference type="SMART" id="SM01179">
    <property type="entry name" value="DUF862"/>
    <property type="match status" value="1"/>
</dbReference>
<keyword evidence="3" id="KW-0378">Hydrolase</keyword>
<protein>
    <recommendedName>
        <fullName evidence="5">PPPDE domain-containing protein</fullName>
    </recommendedName>
</protein>
<gene>
    <name evidence="6" type="ORF">Cvel_14314</name>
</gene>
<reference evidence="6" key="1">
    <citation type="submission" date="2014-11" db="EMBL/GenBank/DDBJ databases">
        <authorList>
            <person name="Otto D Thomas"/>
            <person name="Naeem Raeece"/>
        </authorList>
    </citation>
    <scope>NUCLEOTIDE SEQUENCE</scope>
</reference>
<dbReference type="AlphaFoldDB" id="A0A0G4EZH6"/>
<feature type="compositionally biased region" description="Basic and acidic residues" evidence="4">
    <location>
        <begin position="718"/>
        <end position="729"/>
    </location>
</feature>
<feature type="compositionally biased region" description="Basic and acidic residues" evidence="4">
    <location>
        <begin position="220"/>
        <end position="231"/>
    </location>
</feature>
<feature type="compositionally biased region" description="Basic and acidic residues" evidence="4">
    <location>
        <begin position="666"/>
        <end position="683"/>
    </location>
</feature>
<dbReference type="InterPro" id="IPR042266">
    <property type="entry name" value="PPPDE_sf"/>
</dbReference>
<evidence type="ECO:0000256" key="1">
    <source>
        <dbReference type="ARBA" id="ARBA00008140"/>
    </source>
</evidence>
<dbReference type="PANTHER" id="PTHR12378">
    <property type="entry name" value="DESUMOYLATING ISOPEPTIDASE"/>
    <property type="match status" value="1"/>
</dbReference>
<proteinExistence type="inferred from homology"/>
<sequence>MSEGSVVKLKVYDLSGGRTWMMGFFDDRIQGIWHTGVEVFGREFFYNSTICVCPKGDAWPGADKLSSEKVIGTTQRTHVQFEKYLWRVRNKYTPKTYDIISWNCNNFSDRALRFLIQDAGVPQEIRRVPFLIADTTVGKHFLPKIKEDMETVRKAAIESGDEALLRGDLYFYGGAQSVVGERSGAAKHISVEIGKDLPLPKFRVAETETEAVTDQTGVSETKEEGRNEKKKPGLQIGKKMMKPLRALKLTKESQQKPTEEENPDAPPAAPITASQEEPPKVPPPTVKKISFLDDLPPTFQQKAPTVSDTEKETQGTSEKATEEKKAEDTKSKEGEKEGQEASPTASRSDFLRRFSLASLSESLSEEVLRSAGIPAPSKGPNSGSEGEGVSAPLVGVPQDAHAQESKQRSEADLCASRKEGPQTITTTGNDPTGDPTKNQKQTQMLQRVDEDKADSRGQTQKIPASPPSPAQDQKSSAFRPSSSKALTLSSSSSASFPPQSSTLSGTVEVPLPPPPMRLDRNSPIAPPPSASGRHRQVKEKAPSSLSASSASSSSLSAAQKATRPHGTTALSQAHQNGDQERDPKRPSRPQASSVSSDSAVSICSGSSLNELETWAKKVSPPHLMSQHGPQAGKGDAHFSHPHHSSQKSRLTEKETEKVARPPMIQDSKREEPETVGQESRRLTDIQTEGSDSLESLNSQETYRRKSVNKIRSSSENFQEDKEFQQRREPSNITEGTSVALPTDERLETQKQRKGHEQKITKTPHRDSIWSREDQIYSQRKEEEGEENWVAGSIQPGDALQDADTNKIKRESHRFSGTSQKTSSQPSQAPPSDTAQPSASREEFKESPDGQRIGKASTTHSNERGNARMPLRRDECKEEGKYFLEEDDDLMPWGYGFSSSDTEEGVEYGQADDASEVSDGSNPSWRTPAFTPGRRPSFQVEAEVEIRKALRELRGRLASLRAERWKPGGVDAEMHRGTGTVWGGCLWEERVDEDEESAAQSQPSAVAREVSETSPPSGSFVPPRRLQQCCTECQGFPVFHSCWRSCSNASPHPCIGSDQCEEATQRVAGLAERLACIEASSPSSCPSGQNLVCETMTQSPPVDIRTCQRYCETTLGSAHVACSTATGPVPASLSSYTGLCSGQMYTATRCRCH</sequence>
<organism evidence="6">
    <name type="scientific">Chromera velia CCMP2878</name>
    <dbReference type="NCBI Taxonomy" id="1169474"/>
    <lineage>
        <taxon>Eukaryota</taxon>
        <taxon>Sar</taxon>
        <taxon>Alveolata</taxon>
        <taxon>Colpodellida</taxon>
        <taxon>Chromeraceae</taxon>
        <taxon>Chromera</taxon>
    </lineage>
</organism>
<evidence type="ECO:0000256" key="4">
    <source>
        <dbReference type="SAM" id="MobiDB-lite"/>
    </source>
</evidence>
<evidence type="ECO:0000313" key="6">
    <source>
        <dbReference type="EMBL" id="CEM04503.1"/>
    </source>
</evidence>
<keyword evidence="2" id="KW-0645">Protease</keyword>
<feature type="compositionally biased region" description="Low complexity" evidence="4">
    <location>
        <begin position="423"/>
        <end position="436"/>
    </location>
</feature>
<dbReference type="InterPro" id="IPR008580">
    <property type="entry name" value="PPPDE_dom"/>
</dbReference>
<feature type="compositionally biased region" description="Low complexity" evidence="4">
    <location>
        <begin position="588"/>
        <end position="607"/>
    </location>
</feature>
<comment type="similarity">
    <text evidence="1">Belongs to the DeSI family.</text>
</comment>
<feature type="compositionally biased region" description="Basic and acidic residues" evidence="4">
    <location>
        <begin position="308"/>
        <end position="339"/>
    </location>
</feature>
<feature type="compositionally biased region" description="Low complexity" evidence="4">
    <location>
        <begin position="543"/>
        <end position="558"/>
    </location>
</feature>
<dbReference type="Gene3D" id="3.90.1720.30">
    <property type="entry name" value="PPPDE domains"/>
    <property type="match status" value="1"/>
</dbReference>
<feature type="compositionally biased region" description="Basic and acidic residues" evidence="4">
    <location>
        <begin position="649"/>
        <end position="659"/>
    </location>
</feature>
<dbReference type="EMBL" id="CDMZ01000014">
    <property type="protein sequence ID" value="CEM04503.1"/>
    <property type="molecule type" value="Genomic_DNA"/>
</dbReference>
<dbReference type="PANTHER" id="PTHR12378:SF7">
    <property type="entry name" value="DESUMOYLATING ISOPEPTIDASE 1"/>
    <property type="match status" value="1"/>
</dbReference>
<dbReference type="GO" id="GO:0006508">
    <property type="term" value="P:proteolysis"/>
    <property type="evidence" value="ECO:0007669"/>
    <property type="project" value="UniProtKB-KW"/>
</dbReference>
<feature type="region of interest" description="Disordered" evidence="4">
    <location>
        <begin position="893"/>
        <end position="935"/>
    </location>
</feature>
<feature type="region of interest" description="Disordered" evidence="4">
    <location>
        <begin position="991"/>
        <end position="1019"/>
    </location>
</feature>
<feature type="compositionally biased region" description="Basic and acidic residues" evidence="4">
    <location>
        <begin position="401"/>
        <end position="420"/>
    </location>
</feature>
<evidence type="ECO:0000256" key="2">
    <source>
        <dbReference type="ARBA" id="ARBA00022670"/>
    </source>
</evidence>
<feature type="compositionally biased region" description="Basic and acidic residues" evidence="4">
    <location>
        <begin position="249"/>
        <end position="259"/>
    </location>
</feature>
<feature type="compositionally biased region" description="Polar residues" evidence="4">
    <location>
        <begin position="470"/>
        <end position="479"/>
    </location>
</feature>
<dbReference type="VEuPathDB" id="CryptoDB:Cvel_14314"/>
<feature type="compositionally biased region" description="Basic and acidic residues" evidence="4">
    <location>
        <begin position="839"/>
        <end position="848"/>
    </location>
</feature>
<feature type="region of interest" description="Disordered" evidence="4">
    <location>
        <begin position="206"/>
        <end position="350"/>
    </location>
</feature>
<evidence type="ECO:0000256" key="3">
    <source>
        <dbReference type="ARBA" id="ARBA00022801"/>
    </source>
</evidence>
<feature type="compositionally biased region" description="Polar residues" evidence="4">
    <location>
        <begin position="210"/>
        <end position="219"/>
    </location>
</feature>
<feature type="region of interest" description="Disordered" evidence="4">
    <location>
        <begin position="362"/>
        <end position="879"/>
    </location>
</feature>
<feature type="compositionally biased region" description="Basic and acidic residues" evidence="4">
    <location>
        <begin position="742"/>
        <end position="782"/>
    </location>
</feature>
<dbReference type="GO" id="GO:0070646">
    <property type="term" value="P:protein modification by small protein removal"/>
    <property type="evidence" value="ECO:0007669"/>
    <property type="project" value="TreeGrafter"/>
</dbReference>
<feature type="compositionally biased region" description="Polar residues" evidence="4">
    <location>
        <begin position="298"/>
        <end position="307"/>
    </location>
</feature>
<dbReference type="Pfam" id="PF05903">
    <property type="entry name" value="Peptidase_C97"/>
    <property type="match status" value="1"/>
</dbReference>
<feature type="domain" description="PPPDE" evidence="5">
    <location>
        <begin position="5"/>
        <end position="147"/>
    </location>
</feature>
<name>A0A0G4EZH6_9ALVE</name>
<feature type="compositionally biased region" description="Low complexity" evidence="4">
    <location>
        <begin position="480"/>
        <end position="504"/>
    </location>
</feature>
<feature type="compositionally biased region" description="Basic and acidic residues" evidence="4">
    <location>
        <begin position="860"/>
        <end position="879"/>
    </location>
</feature>
<evidence type="ECO:0000259" key="5">
    <source>
        <dbReference type="SMART" id="SM01179"/>
    </source>
</evidence>
<feature type="compositionally biased region" description="Polar residues" evidence="4">
    <location>
        <begin position="684"/>
        <end position="700"/>
    </location>
</feature>